<accession>A0A4C1UJ34</accession>
<comment type="caution">
    <text evidence="2">The sequence shown here is derived from an EMBL/GenBank/DDBJ whole genome shotgun (WGS) entry which is preliminary data.</text>
</comment>
<evidence type="ECO:0000313" key="3">
    <source>
        <dbReference type="Proteomes" id="UP000299102"/>
    </source>
</evidence>
<feature type="compositionally biased region" description="Basic and acidic residues" evidence="1">
    <location>
        <begin position="60"/>
        <end position="71"/>
    </location>
</feature>
<dbReference type="EMBL" id="BGZK01000173">
    <property type="protein sequence ID" value="GBP25894.1"/>
    <property type="molecule type" value="Genomic_DNA"/>
</dbReference>
<feature type="compositionally biased region" description="Basic and acidic residues" evidence="1">
    <location>
        <begin position="104"/>
        <end position="126"/>
    </location>
</feature>
<evidence type="ECO:0000313" key="2">
    <source>
        <dbReference type="EMBL" id="GBP25894.1"/>
    </source>
</evidence>
<sequence>MSKNANEASAVTCPCKAKTCPHDVTSQTTSGRFPETPRIRDYTAFSVGSRNIDLCVSPPRVERWPDGRDLRLNPLSGPRNERLYLRKSRTHRSYHSRLGSQDGEVGRRRSEVGPQRIDDTSKRLELPRSPLRGGGAPPVDKRA</sequence>
<protein>
    <submittedName>
        <fullName evidence="2">Uncharacterized protein</fullName>
    </submittedName>
</protein>
<organism evidence="2 3">
    <name type="scientific">Eumeta variegata</name>
    <name type="common">Bagworm moth</name>
    <name type="synonym">Eumeta japonica</name>
    <dbReference type="NCBI Taxonomy" id="151549"/>
    <lineage>
        <taxon>Eukaryota</taxon>
        <taxon>Metazoa</taxon>
        <taxon>Ecdysozoa</taxon>
        <taxon>Arthropoda</taxon>
        <taxon>Hexapoda</taxon>
        <taxon>Insecta</taxon>
        <taxon>Pterygota</taxon>
        <taxon>Neoptera</taxon>
        <taxon>Endopterygota</taxon>
        <taxon>Lepidoptera</taxon>
        <taxon>Glossata</taxon>
        <taxon>Ditrysia</taxon>
        <taxon>Tineoidea</taxon>
        <taxon>Psychidae</taxon>
        <taxon>Oiketicinae</taxon>
        <taxon>Eumeta</taxon>
    </lineage>
</organism>
<feature type="compositionally biased region" description="Basic residues" evidence="1">
    <location>
        <begin position="85"/>
        <end position="95"/>
    </location>
</feature>
<proteinExistence type="predicted"/>
<feature type="region of interest" description="Disordered" evidence="1">
    <location>
        <begin position="1"/>
        <end position="36"/>
    </location>
</feature>
<evidence type="ECO:0000256" key="1">
    <source>
        <dbReference type="SAM" id="MobiDB-lite"/>
    </source>
</evidence>
<dbReference type="AlphaFoldDB" id="A0A4C1UJ34"/>
<reference evidence="2 3" key="1">
    <citation type="journal article" date="2019" name="Commun. Biol.">
        <title>The bagworm genome reveals a unique fibroin gene that provides high tensile strength.</title>
        <authorList>
            <person name="Kono N."/>
            <person name="Nakamura H."/>
            <person name="Ohtoshi R."/>
            <person name="Tomita M."/>
            <person name="Numata K."/>
            <person name="Arakawa K."/>
        </authorList>
    </citation>
    <scope>NUCLEOTIDE SEQUENCE [LARGE SCALE GENOMIC DNA]</scope>
</reference>
<gene>
    <name evidence="2" type="ORF">EVAR_81778_1</name>
</gene>
<name>A0A4C1UJ34_EUMVA</name>
<feature type="region of interest" description="Disordered" evidence="1">
    <location>
        <begin position="57"/>
        <end position="143"/>
    </location>
</feature>
<keyword evidence="3" id="KW-1185">Reference proteome</keyword>
<dbReference type="Proteomes" id="UP000299102">
    <property type="component" value="Unassembled WGS sequence"/>
</dbReference>